<reference evidence="3 4" key="1">
    <citation type="submission" date="2024-09" db="EMBL/GenBank/DDBJ databases">
        <authorList>
            <person name="Sun Q."/>
            <person name="Mori K."/>
        </authorList>
    </citation>
    <scope>NUCLEOTIDE SEQUENCE [LARGE SCALE GENOMIC DNA]</scope>
    <source>
        <strain evidence="3 4">KCTC 23076</strain>
    </source>
</reference>
<dbReference type="PANTHER" id="PTHR30492">
    <property type="entry name" value="METHYLGLYOXAL SYNTHASE"/>
    <property type="match status" value="1"/>
</dbReference>
<dbReference type="InterPro" id="IPR016064">
    <property type="entry name" value="NAD/diacylglycerol_kinase_sf"/>
</dbReference>
<evidence type="ECO:0000313" key="4">
    <source>
        <dbReference type="Proteomes" id="UP001589896"/>
    </source>
</evidence>
<dbReference type="InterPro" id="IPR004363">
    <property type="entry name" value="Methylgl_synth"/>
</dbReference>
<dbReference type="EMBL" id="JBHLTG010000005">
    <property type="protein sequence ID" value="MFC0680145.1"/>
    <property type="molecule type" value="Genomic_DNA"/>
</dbReference>
<keyword evidence="3" id="KW-0418">Kinase</keyword>
<dbReference type="Gene3D" id="2.60.200.40">
    <property type="match status" value="1"/>
</dbReference>
<dbReference type="RefSeq" id="WP_386671626.1">
    <property type="nucleotide sequence ID" value="NZ_JBHLTG010000005.1"/>
</dbReference>
<keyword evidence="3" id="KW-0808">Transferase</keyword>
<proteinExistence type="predicted"/>
<dbReference type="InterPro" id="IPR001206">
    <property type="entry name" value="Diacylglycerol_kinase_cat_dom"/>
</dbReference>
<feature type="domain" description="DAGKc" evidence="2">
    <location>
        <begin position="60"/>
        <end position="146"/>
    </location>
</feature>
<evidence type="ECO:0000256" key="1">
    <source>
        <dbReference type="SAM" id="MobiDB-lite"/>
    </source>
</evidence>
<name>A0ABV6RT44_9GAMM</name>
<sequence length="356" mass="38745">MTETAQPDVTQSAPDLKALHAAVVYNPIKVELDDVRAAVQEAETAAGWGETRWYETSVDDPGEGVTKKALKEGASVVMAAGGDGTVRAVAESLRGTGVPIGLLPSGTGNLLARNLDLDLAHMPGSVVSAFTGKDRAIDLGVFEAELPDGKRERRVFLVMAGLGLDARMIANTNDDLKAKVGWLAYVDAIARSLRGHNRVRLRYKLDDRPVRAMRVNTLLIGNCGSLPANILLLPEAAVDDGIFDIVALRPEGFFGWVQIWVKIVWENGVLRRSAVGRKLMSMTREVRTLRYLKGKRLAIRLERPEEYELDGDAYGKAIAIRTWVDPGALLVRIPQESEIDSDQDAGEAKQSADVPQ</sequence>
<comment type="caution">
    <text evidence="3">The sequence shown here is derived from an EMBL/GenBank/DDBJ whole genome shotgun (WGS) entry which is preliminary data.</text>
</comment>
<dbReference type="GO" id="GO:0016301">
    <property type="term" value="F:kinase activity"/>
    <property type="evidence" value="ECO:0007669"/>
    <property type="project" value="UniProtKB-KW"/>
</dbReference>
<dbReference type="Proteomes" id="UP001589896">
    <property type="component" value="Unassembled WGS sequence"/>
</dbReference>
<accession>A0ABV6RT44</accession>
<dbReference type="PANTHER" id="PTHR30492:SF0">
    <property type="entry name" value="METHYLGLYOXAL SYNTHASE"/>
    <property type="match status" value="1"/>
</dbReference>
<dbReference type="InterPro" id="IPR017438">
    <property type="entry name" value="ATP-NAD_kinase_N"/>
</dbReference>
<keyword evidence="4" id="KW-1185">Reference proteome</keyword>
<gene>
    <name evidence="3" type="ORF">ACFFGH_20110</name>
</gene>
<feature type="region of interest" description="Disordered" evidence="1">
    <location>
        <begin position="336"/>
        <end position="356"/>
    </location>
</feature>
<evidence type="ECO:0000313" key="3">
    <source>
        <dbReference type="EMBL" id="MFC0680145.1"/>
    </source>
</evidence>
<protein>
    <submittedName>
        <fullName evidence="3">Diacylglycerol/lipid kinase family protein</fullName>
        <ecNumber evidence="3">2.7.1.-</ecNumber>
    </submittedName>
</protein>
<dbReference type="Gene3D" id="3.40.50.10330">
    <property type="entry name" value="Probable inorganic polyphosphate/atp-NAD kinase, domain 1"/>
    <property type="match status" value="1"/>
</dbReference>
<organism evidence="3 4">
    <name type="scientific">Lysobacter korlensis</name>
    <dbReference type="NCBI Taxonomy" id="553636"/>
    <lineage>
        <taxon>Bacteria</taxon>
        <taxon>Pseudomonadati</taxon>
        <taxon>Pseudomonadota</taxon>
        <taxon>Gammaproteobacteria</taxon>
        <taxon>Lysobacterales</taxon>
        <taxon>Lysobacteraceae</taxon>
        <taxon>Lysobacter</taxon>
    </lineage>
</organism>
<dbReference type="EC" id="2.7.1.-" evidence="3"/>
<dbReference type="SUPFAM" id="SSF111331">
    <property type="entry name" value="NAD kinase/diacylglycerol kinase-like"/>
    <property type="match status" value="1"/>
</dbReference>
<dbReference type="PROSITE" id="PS50146">
    <property type="entry name" value="DAGK"/>
    <property type="match status" value="1"/>
</dbReference>
<evidence type="ECO:0000259" key="2">
    <source>
        <dbReference type="PROSITE" id="PS50146"/>
    </source>
</evidence>
<dbReference type="Pfam" id="PF19279">
    <property type="entry name" value="YegS_C"/>
    <property type="match status" value="1"/>
</dbReference>
<dbReference type="Pfam" id="PF00781">
    <property type="entry name" value="DAGK_cat"/>
    <property type="match status" value="1"/>
</dbReference>
<dbReference type="InterPro" id="IPR045540">
    <property type="entry name" value="YegS/DAGK_C"/>
</dbReference>